<sequence>MKIAVFIKSTTFSGSYGGLETQNKLLCEGLVSRGHKVTVFTPRIIKEKEQAVENGVKYIFVECKTAQYSSVTVSKKDSWVAKSYEVFRDMHGEEKFELILGQSSGAVGVTRNKEEFGLPIVSISHGTKIGELHTKLKSDPSVKGLLKSFLDLPHVFKNFFTVQREFVHGSGVVVAVSNSVKKALVEETFVEESKVRVINNGIKPLKTEPVEGDRGIAGKFRLLYVGQLIRSKGIGKLAEIIAGEDMKDFTLDIVGAGELQEELGVISGKSEGRIILRGKLDYTEVLRMYNPARFDAFVFPTSRIEGFPMVLVESMFGQLPIVAFNLGGVSDAITDGETGYLVNPGKFYVFKSKLNELKNSPETARKMGANALNKAMERFTLDKMLDSYEEIFKEIRA</sequence>
<dbReference type="PANTHER" id="PTHR45947:SF3">
    <property type="entry name" value="SULFOQUINOVOSYL TRANSFERASE SQD2"/>
    <property type="match status" value="1"/>
</dbReference>
<evidence type="ECO:0000313" key="4">
    <source>
        <dbReference type="Proteomes" id="UP000033847"/>
    </source>
</evidence>
<dbReference type="InterPro" id="IPR001296">
    <property type="entry name" value="Glyco_trans_1"/>
</dbReference>
<dbReference type="SUPFAM" id="SSF53756">
    <property type="entry name" value="UDP-Glycosyltransferase/glycogen phosphorylase"/>
    <property type="match status" value="1"/>
</dbReference>
<proteinExistence type="predicted"/>
<dbReference type="InterPro" id="IPR028098">
    <property type="entry name" value="Glyco_trans_4-like_N"/>
</dbReference>
<accession>A0A0G0YS28</accession>
<dbReference type="PANTHER" id="PTHR45947">
    <property type="entry name" value="SULFOQUINOVOSYL TRANSFERASE SQD2"/>
    <property type="match status" value="1"/>
</dbReference>
<dbReference type="GO" id="GO:0016757">
    <property type="term" value="F:glycosyltransferase activity"/>
    <property type="evidence" value="ECO:0007669"/>
    <property type="project" value="InterPro"/>
</dbReference>
<dbReference type="Gene3D" id="3.40.50.2000">
    <property type="entry name" value="Glycogen Phosphorylase B"/>
    <property type="match status" value="2"/>
</dbReference>
<evidence type="ECO:0000259" key="1">
    <source>
        <dbReference type="Pfam" id="PF00534"/>
    </source>
</evidence>
<dbReference type="Pfam" id="PF13439">
    <property type="entry name" value="Glyco_transf_4"/>
    <property type="match status" value="1"/>
</dbReference>
<gene>
    <name evidence="3" type="ORF">UV00_C0001G0040</name>
</gene>
<evidence type="ECO:0000259" key="2">
    <source>
        <dbReference type="Pfam" id="PF13439"/>
    </source>
</evidence>
<name>A0A0G0YS28_UNCKA</name>
<dbReference type="AlphaFoldDB" id="A0A0G0YS28"/>
<dbReference type="Pfam" id="PF00534">
    <property type="entry name" value="Glycos_transf_1"/>
    <property type="match status" value="1"/>
</dbReference>
<feature type="domain" description="Glycosyltransferase subfamily 4-like N-terminal" evidence="2">
    <location>
        <begin position="16"/>
        <end position="202"/>
    </location>
</feature>
<dbReference type="Proteomes" id="UP000033847">
    <property type="component" value="Unassembled WGS sequence"/>
</dbReference>
<comment type="caution">
    <text evidence="3">The sequence shown here is derived from an EMBL/GenBank/DDBJ whole genome shotgun (WGS) entry which is preliminary data.</text>
</comment>
<dbReference type="CDD" id="cd03801">
    <property type="entry name" value="GT4_PimA-like"/>
    <property type="match status" value="1"/>
</dbReference>
<dbReference type="InterPro" id="IPR050194">
    <property type="entry name" value="Glycosyltransferase_grp1"/>
</dbReference>
<feature type="domain" description="Glycosyl transferase family 1" evidence="1">
    <location>
        <begin position="218"/>
        <end position="372"/>
    </location>
</feature>
<evidence type="ECO:0000313" key="3">
    <source>
        <dbReference type="EMBL" id="KKS39472.1"/>
    </source>
</evidence>
<organism evidence="3 4">
    <name type="scientific">candidate division WWE3 bacterium GW2011_GWF1_42_14</name>
    <dbReference type="NCBI Taxonomy" id="1619138"/>
    <lineage>
        <taxon>Bacteria</taxon>
        <taxon>Katanobacteria</taxon>
    </lineage>
</organism>
<dbReference type="EMBL" id="LCCU01000001">
    <property type="protein sequence ID" value="KKS39472.1"/>
    <property type="molecule type" value="Genomic_DNA"/>
</dbReference>
<protein>
    <submittedName>
        <fullName evidence="3">Glycosyl transferase group 1</fullName>
    </submittedName>
</protein>
<keyword evidence="3" id="KW-0808">Transferase</keyword>
<reference evidence="3 4" key="1">
    <citation type="journal article" date="2015" name="Nature">
        <title>rRNA introns, odd ribosomes, and small enigmatic genomes across a large radiation of phyla.</title>
        <authorList>
            <person name="Brown C.T."/>
            <person name="Hug L.A."/>
            <person name="Thomas B.C."/>
            <person name="Sharon I."/>
            <person name="Castelle C.J."/>
            <person name="Singh A."/>
            <person name="Wilkins M.J."/>
            <person name="Williams K.H."/>
            <person name="Banfield J.F."/>
        </authorList>
    </citation>
    <scope>NUCLEOTIDE SEQUENCE [LARGE SCALE GENOMIC DNA]</scope>
</reference>